<dbReference type="RefSeq" id="WP_220151775.1">
    <property type="nucleotide sequence ID" value="NZ_JARSBO010000007.1"/>
</dbReference>
<evidence type="ECO:0000313" key="10">
    <source>
        <dbReference type="Proteomes" id="UP001529180"/>
    </source>
</evidence>
<evidence type="ECO:0000256" key="1">
    <source>
        <dbReference type="ARBA" id="ARBA00004651"/>
    </source>
</evidence>
<keyword evidence="2 7" id="KW-0813">Transport</keyword>
<dbReference type="EMBL" id="JARSBO010000007">
    <property type="protein sequence ID" value="MDG4720328.1"/>
    <property type="molecule type" value="Genomic_DNA"/>
</dbReference>
<organism evidence="9 10">
    <name type="scientific">Thalassospira aquimaris</name>
    <dbReference type="NCBI Taxonomy" id="3037796"/>
    <lineage>
        <taxon>Bacteria</taxon>
        <taxon>Pseudomonadati</taxon>
        <taxon>Pseudomonadota</taxon>
        <taxon>Alphaproteobacteria</taxon>
        <taxon>Rhodospirillales</taxon>
        <taxon>Thalassospiraceae</taxon>
        <taxon>Thalassospira</taxon>
    </lineage>
</organism>
<evidence type="ECO:0000256" key="2">
    <source>
        <dbReference type="ARBA" id="ARBA00022448"/>
    </source>
</evidence>
<dbReference type="CDD" id="cd06261">
    <property type="entry name" value="TM_PBP2"/>
    <property type="match status" value="1"/>
</dbReference>
<sequence length="286" mass="31081">MAAPMFSITNGTLVQAGRKYLRGYALVMVLIILAVLILPFFAPNDPYKAQFLFRLKPPSWDYPLGTDALGRCVLSRLMYGARLTTASALVVVLSASVIGSLIGALAGMVGGILDRALMRFCEGMSVFPALAICMIIAGTLGLGLQAVIIALITVHWTDYARVVRNAVIVERTKPYVMAAEALGARRHRIAHRHIFPNIIGPLLTLAAYSMSWAILAFAGLSFLGLGVEPGTPEWGLMIAESRNYLRDYPRLVLAPGLTIAAFVVAVNLLGDLLGDRFRLRQINYLH</sequence>
<dbReference type="Pfam" id="PF00528">
    <property type="entry name" value="BPD_transp_1"/>
    <property type="match status" value="1"/>
</dbReference>
<keyword evidence="5 7" id="KW-1133">Transmembrane helix</keyword>
<feature type="transmembrane region" description="Helical" evidence="7">
    <location>
        <begin position="86"/>
        <end position="109"/>
    </location>
</feature>
<evidence type="ECO:0000256" key="6">
    <source>
        <dbReference type="ARBA" id="ARBA00023136"/>
    </source>
</evidence>
<feature type="transmembrane region" description="Helical" evidence="7">
    <location>
        <begin position="251"/>
        <end position="270"/>
    </location>
</feature>
<keyword evidence="6 7" id="KW-0472">Membrane</keyword>
<feature type="domain" description="ABC transmembrane type-1" evidence="8">
    <location>
        <begin position="85"/>
        <end position="270"/>
    </location>
</feature>
<evidence type="ECO:0000256" key="3">
    <source>
        <dbReference type="ARBA" id="ARBA00022475"/>
    </source>
</evidence>
<dbReference type="Proteomes" id="UP001529180">
    <property type="component" value="Unassembled WGS sequence"/>
</dbReference>
<dbReference type="PROSITE" id="PS50928">
    <property type="entry name" value="ABC_TM1"/>
    <property type="match status" value="1"/>
</dbReference>
<name>A0ABT6GE30_9PROT</name>
<dbReference type="InterPro" id="IPR035906">
    <property type="entry name" value="MetI-like_sf"/>
</dbReference>
<evidence type="ECO:0000259" key="8">
    <source>
        <dbReference type="PROSITE" id="PS50928"/>
    </source>
</evidence>
<comment type="similarity">
    <text evidence="7">Belongs to the binding-protein-dependent transport system permease family.</text>
</comment>
<dbReference type="InterPro" id="IPR050366">
    <property type="entry name" value="BP-dependent_transpt_permease"/>
</dbReference>
<evidence type="ECO:0000256" key="7">
    <source>
        <dbReference type="RuleBase" id="RU363032"/>
    </source>
</evidence>
<gene>
    <name evidence="9" type="ORF">P7680_15085</name>
</gene>
<feature type="transmembrane region" description="Helical" evidence="7">
    <location>
        <begin position="129"/>
        <end position="154"/>
    </location>
</feature>
<keyword evidence="3" id="KW-1003">Cell membrane</keyword>
<accession>A0ABT6GE30</accession>
<keyword evidence="10" id="KW-1185">Reference proteome</keyword>
<protein>
    <submittedName>
        <fullName evidence="9">ABC transporter permease subunit</fullName>
    </submittedName>
</protein>
<proteinExistence type="inferred from homology"/>
<keyword evidence="4 7" id="KW-0812">Transmembrane</keyword>
<evidence type="ECO:0000313" key="9">
    <source>
        <dbReference type="EMBL" id="MDG4720328.1"/>
    </source>
</evidence>
<dbReference type="Gene3D" id="1.10.3720.10">
    <property type="entry name" value="MetI-like"/>
    <property type="match status" value="1"/>
</dbReference>
<comment type="caution">
    <text evidence="9">The sequence shown here is derived from an EMBL/GenBank/DDBJ whole genome shotgun (WGS) entry which is preliminary data.</text>
</comment>
<dbReference type="PANTHER" id="PTHR43386:SF25">
    <property type="entry name" value="PEPTIDE ABC TRANSPORTER PERMEASE PROTEIN"/>
    <property type="match status" value="1"/>
</dbReference>
<dbReference type="InterPro" id="IPR000515">
    <property type="entry name" value="MetI-like"/>
</dbReference>
<comment type="subcellular location">
    <subcellularLocation>
        <location evidence="1 7">Cell membrane</location>
        <topology evidence="1 7">Multi-pass membrane protein</topology>
    </subcellularLocation>
</comment>
<evidence type="ECO:0000256" key="5">
    <source>
        <dbReference type="ARBA" id="ARBA00022989"/>
    </source>
</evidence>
<dbReference type="PANTHER" id="PTHR43386">
    <property type="entry name" value="OLIGOPEPTIDE TRANSPORT SYSTEM PERMEASE PROTEIN APPC"/>
    <property type="match status" value="1"/>
</dbReference>
<feature type="transmembrane region" description="Helical" evidence="7">
    <location>
        <begin position="194"/>
        <end position="227"/>
    </location>
</feature>
<dbReference type="SUPFAM" id="SSF161098">
    <property type="entry name" value="MetI-like"/>
    <property type="match status" value="1"/>
</dbReference>
<feature type="transmembrane region" description="Helical" evidence="7">
    <location>
        <begin position="21"/>
        <end position="42"/>
    </location>
</feature>
<reference evidence="9 10" key="1">
    <citation type="submission" date="2023-03" db="EMBL/GenBank/DDBJ databases">
        <title>Strain FZY0004 represents a novel species in the genus Thalassospira isolated from seawater.</title>
        <authorList>
            <person name="Fu Z.-Y."/>
        </authorList>
    </citation>
    <scope>NUCLEOTIDE SEQUENCE [LARGE SCALE GENOMIC DNA]</scope>
    <source>
        <strain evidence="9 10">FZY0004</strain>
    </source>
</reference>
<evidence type="ECO:0000256" key="4">
    <source>
        <dbReference type="ARBA" id="ARBA00022692"/>
    </source>
</evidence>